<dbReference type="Gramene" id="ORUFI07G21060.1">
    <property type="protein sequence ID" value="ORUFI07G21060.1"/>
    <property type="gene ID" value="ORUFI07G21060"/>
</dbReference>
<organism evidence="2 3">
    <name type="scientific">Oryza rufipogon</name>
    <name type="common">Brownbeard rice</name>
    <name type="synonym">Asian wild rice</name>
    <dbReference type="NCBI Taxonomy" id="4529"/>
    <lineage>
        <taxon>Eukaryota</taxon>
        <taxon>Viridiplantae</taxon>
        <taxon>Streptophyta</taxon>
        <taxon>Embryophyta</taxon>
        <taxon>Tracheophyta</taxon>
        <taxon>Spermatophyta</taxon>
        <taxon>Magnoliopsida</taxon>
        <taxon>Liliopsida</taxon>
        <taxon>Poales</taxon>
        <taxon>Poaceae</taxon>
        <taxon>BOP clade</taxon>
        <taxon>Oryzoideae</taxon>
        <taxon>Oryzeae</taxon>
        <taxon>Oryzinae</taxon>
        <taxon>Oryza</taxon>
    </lineage>
</organism>
<feature type="compositionally biased region" description="Polar residues" evidence="1">
    <location>
        <begin position="242"/>
        <end position="258"/>
    </location>
</feature>
<dbReference type="EnsemblPlants" id="ORUFI07G21060.2">
    <property type="protein sequence ID" value="ORUFI07G21060.2"/>
    <property type="gene ID" value="ORUFI07G21060"/>
</dbReference>
<evidence type="ECO:0000256" key="1">
    <source>
        <dbReference type="SAM" id="MobiDB-lite"/>
    </source>
</evidence>
<feature type="compositionally biased region" description="Polar residues" evidence="1">
    <location>
        <begin position="194"/>
        <end position="207"/>
    </location>
</feature>
<feature type="region of interest" description="Disordered" evidence="1">
    <location>
        <begin position="61"/>
        <end position="81"/>
    </location>
</feature>
<dbReference type="AlphaFoldDB" id="A0A0E0QAF6"/>
<dbReference type="EnsemblPlants" id="ORUFI07G21060.1">
    <property type="protein sequence ID" value="ORUFI07G21060.1"/>
    <property type="gene ID" value="ORUFI07G21060"/>
</dbReference>
<protein>
    <submittedName>
        <fullName evidence="2">Uncharacterized protein</fullName>
    </submittedName>
</protein>
<feature type="region of interest" description="Disordered" evidence="1">
    <location>
        <begin position="239"/>
        <end position="258"/>
    </location>
</feature>
<proteinExistence type="predicted"/>
<reference evidence="2" key="2">
    <citation type="submission" date="2015-06" db="UniProtKB">
        <authorList>
            <consortium name="EnsemblPlants"/>
        </authorList>
    </citation>
    <scope>IDENTIFICATION</scope>
</reference>
<evidence type="ECO:0000313" key="2">
    <source>
        <dbReference type="EnsemblPlants" id="ORUFI07G21060.1"/>
    </source>
</evidence>
<dbReference type="OMA" id="MDANRED"/>
<keyword evidence="3" id="KW-1185">Reference proteome</keyword>
<dbReference type="Gramene" id="ORUFI07G21060.2">
    <property type="protein sequence ID" value="ORUFI07G21060.2"/>
    <property type="gene ID" value="ORUFI07G21060"/>
</dbReference>
<sequence length="299" mass="33463">MAESPIQGALRLVPQQEKVSALNEGSSPCSLPPLISASTPPDRRRSDSVCSANTLFHLLRLKRHHDQHKSPTPVRMDANREDGGARKSLGDITNHRQGHVDQFGLSNESQRKKERNFKQRIYRANLEAKKKCSTSPMQTTHVSEYEECDSAEVNVAEIATSTKREKNNSYLREWRARNRAKSSVVNSTVTSVNPTQATTTSEINQSEGGVVGTSELSAKKKREDTNKYLREWRARKKAKSTDGCNTVSSGTPMQSTIMTPEEHNEDGAVQRSSIYPIVKQILSLILSFITQRPDYPQEI</sequence>
<dbReference type="HOGENOM" id="CLU_081116_0_0_1"/>
<feature type="region of interest" description="Disordered" evidence="1">
    <location>
        <begin position="19"/>
        <end position="48"/>
    </location>
</feature>
<dbReference type="Proteomes" id="UP000008022">
    <property type="component" value="Unassembled WGS sequence"/>
</dbReference>
<feature type="region of interest" description="Disordered" evidence="1">
    <location>
        <begin position="185"/>
        <end position="211"/>
    </location>
</feature>
<accession>A0A0E0QAF6</accession>
<name>A0A0E0QAF6_ORYRU</name>
<evidence type="ECO:0000313" key="3">
    <source>
        <dbReference type="Proteomes" id="UP000008022"/>
    </source>
</evidence>
<reference evidence="3" key="1">
    <citation type="submission" date="2013-06" db="EMBL/GenBank/DDBJ databases">
        <authorList>
            <person name="Zhao Q."/>
        </authorList>
    </citation>
    <scope>NUCLEOTIDE SEQUENCE</scope>
    <source>
        <strain evidence="3">cv. W1943</strain>
    </source>
</reference>